<dbReference type="InterPro" id="IPR034161">
    <property type="entry name" value="Pepsin-like_plant"/>
</dbReference>
<dbReference type="Proteomes" id="UP000006727">
    <property type="component" value="Chromosome 22"/>
</dbReference>
<evidence type="ECO:0000256" key="1">
    <source>
        <dbReference type="ARBA" id="ARBA00007447"/>
    </source>
</evidence>
<keyword evidence="4" id="KW-0378">Hydrolase</keyword>
<evidence type="ECO:0000313" key="8">
    <source>
        <dbReference type="EnsemblPlants" id="Pp3c22_22040V3.2"/>
    </source>
</evidence>
<dbReference type="InterPro" id="IPR032799">
    <property type="entry name" value="TAXi_C"/>
</dbReference>
<keyword evidence="5" id="KW-0325">Glycoprotein</keyword>
<evidence type="ECO:0000259" key="7">
    <source>
        <dbReference type="PROSITE" id="PS51767"/>
    </source>
</evidence>
<dbReference type="PROSITE" id="PS51767">
    <property type="entry name" value="PEPTIDASE_A1"/>
    <property type="match status" value="1"/>
</dbReference>
<organism evidence="8 9">
    <name type="scientific">Physcomitrium patens</name>
    <name type="common">Spreading-leaved earth moss</name>
    <name type="synonym">Physcomitrella patens</name>
    <dbReference type="NCBI Taxonomy" id="3218"/>
    <lineage>
        <taxon>Eukaryota</taxon>
        <taxon>Viridiplantae</taxon>
        <taxon>Streptophyta</taxon>
        <taxon>Embryophyta</taxon>
        <taxon>Bryophyta</taxon>
        <taxon>Bryophytina</taxon>
        <taxon>Bryopsida</taxon>
        <taxon>Funariidae</taxon>
        <taxon>Funariales</taxon>
        <taxon>Funariaceae</taxon>
        <taxon>Physcomitrium</taxon>
    </lineage>
</organism>
<keyword evidence="9" id="KW-1185">Reference proteome</keyword>
<dbReference type="AlphaFoldDB" id="A0A7I4CL63"/>
<dbReference type="SUPFAM" id="SSF50630">
    <property type="entry name" value="Acid proteases"/>
    <property type="match status" value="1"/>
</dbReference>
<dbReference type="EnsemblPlants" id="Pp3c22_22040V3.2">
    <property type="protein sequence ID" value="Pp3c22_22040V3.2"/>
    <property type="gene ID" value="Pp3c22_22040"/>
</dbReference>
<feature type="chain" id="PRO_5029762779" description="Peptidase A1 domain-containing protein" evidence="6">
    <location>
        <begin position="19"/>
        <end position="303"/>
    </location>
</feature>
<dbReference type="InterPro" id="IPR032861">
    <property type="entry name" value="TAXi_N"/>
</dbReference>
<dbReference type="PANTHER" id="PTHR47967:SF128">
    <property type="entry name" value="ASPARTIC PROTEINASE CDR1-LIKE"/>
    <property type="match status" value="1"/>
</dbReference>
<dbReference type="CDD" id="cd05476">
    <property type="entry name" value="pepsin_A_like_plant"/>
    <property type="match status" value="1"/>
</dbReference>
<protein>
    <recommendedName>
        <fullName evidence="7">Peptidase A1 domain-containing protein</fullName>
    </recommendedName>
</protein>
<comment type="similarity">
    <text evidence="1">Belongs to the peptidase A1 family.</text>
</comment>
<dbReference type="PROSITE" id="PS00141">
    <property type="entry name" value="ASP_PROTEASE"/>
    <property type="match status" value="1"/>
</dbReference>
<accession>A0A7I4CL63</accession>
<reference evidence="8 9" key="1">
    <citation type="journal article" date="2008" name="Science">
        <title>The Physcomitrella genome reveals evolutionary insights into the conquest of land by plants.</title>
        <authorList>
            <person name="Rensing S."/>
            <person name="Lang D."/>
            <person name="Zimmer A."/>
            <person name="Terry A."/>
            <person name="Salamov A."/>
            <person name="Shapiro H."/>
            <person name="Nishiyama T."/>
            <person name="Perroud P.-F."/>
            <person name="Lindquist E."/>
            <person name="Kamisugi Y."/>
            <person name="Tanahashi T."/>
            <person name="Sakakibara K."/>
            <person name="Fujita T."/>
            <person name="Oishi K."/>
            <person name="Shin-I T."/>
            <person name="Kuroki Y."/>
            <person name="Toyoda A."/>
            <person name="Suzuki Y."/>
            <person name="Hashimoto A."/>
            <person name="Yamaguchi K."/>
            <person name="Sugano A."/>
            <person name="Kohara Y."/>
            <person name="Fujiyama A."/>
            <person name="Anterola A."/>
            <person name="Aoki S."/>
            <person name="Ashton N."/>
            <person name="Barbazuk W.B."/>
            <person name="Barker E."/>
            <person name="Bennetzen J."/>
            <person name="Bezanilla M."/>
            <person name="Blankenship R."/>
            <person name="Cho S.H."/>
            <person name="Dutcher S."/>
            <person name="Estelle M."/>
            <person name="Fawcett J.A."/>
            <person name="Gundlach H."/>
            <person name="Hanada K."/>
            <person name="Heyl A."/>
            <person name="Hicks K.A."/>
            <person name="Hugh J."/>
            <person name="Lohr M."/>
            <person name="Mayer K."/>
            <person name="Melkozernov A."/>
            <person name="Murata T."/>
            <person name="Nelson D."/>
            <person name="Pils B."/>
            <person name="Prigge M."/>
            <person name="Reiss B."/>
            <person name="Renner T."/>
            <person name="Rombauts S."/>
            <person name="Rushton P."/>
            <person name="Sanderfoot A."/>
            <person name="Schween G."/>
            <person name="Shiu S.-H."/>
            <person name="Stueber K."/>
            <person name="Theodoulou F.L."/>
            <person name="Tu H."/>
            <person name="Van de Peer Y."/>
            <person name="Verrier P.J."/>
            <person name="Waters E."/>
            <person name="Wood A."/>
            <person name="Yang L."/>
            <person name="Cove D."/>
            <person name="Cuming A."/>
            <person name="Hasebe M."/>
            <person name="Lucas S."/>
            <person name="Mishler D.B."/>
            <person name="Reski R."/>
            <person name="Grigoriev I."/>
            <person name="Quatrano R.S."/>
            <person name="Boore J.L."/>
        </authorList>
    </citation>
    <scope>NUCLEOTIDE SEQUENCE [LARGE SCALE GENOMIC DNA]</scope>
    <source>
        <strain evidence="8 9">cv. Gransden 2004</strain>
    </source>
</reference>
<reference evidence="8" key="3">
    <citation type="submission" date="2020-12" db="UniProtKB">
        <authorList>
            <consortium name="EnsemblPlants"/>
        </authorList>
    </citation>
    <scope>IDENTIFICATION</scope>
</reference>
<proteinExistence type="inferred from homology"/>
<reference evidence="8 9" key="2">
    <citation type="journal article" date="2018" name="Plant J.">
        <title>The Physcomitrella patens chromosome-scale assembly reveals moss genome structure and evolution.</title>
        <authorList>
            <person name="Lang D."/>
            <person name="Ullrich K.K."/>
            <person name="Murat F."/>
            <person name="Fuchs J."/>
            <person name="Jenkins J."/>
            <person name="Haas F.B."/>
            <person name="Piednoel M."/>
            <person name="Gundlach H."/>
            <person name="Van Bel M."/>
            <person name="Meyberg R."/>
            <person name="Vives C."/>
            <person name="Morata J."/>
            <person name="Symeonidi A."/>
            <person name="Hiss M."/>
            <person name="Muchero W."/>
            <person name="Kamisugi Y."/>
            <person name="Saleh O."/>
            <person name="Blanc G."/>
            <person name="Decker E.L."/>
            <person name="van Gessel N."/>
            <person name="Grimwood J."/>
            <person name="Hayes R.D."/>
            <person name="Graham S.W."/>
            <person name="Gunter L.E."/>
            <person name="McDaniel S.F."/>
            <person name="Hoernstein S.N.W."/>
            <person name="Larsson A."/>
            <person name="Li F.W."/>
            <person name="Perroud P.F."/>
            <person name="Phillips J."/>
            <person name="Ranjan P."/>
            <person name="Rokshar D.S."/>
            <person name="Rothfels C.J."/>
            <person name="Schneider L."/>
            <person name="Shu S."/>
            <person name="Stevenson D.W."/>
            <person name="Thummler F."/>
            <person name="Tillich M."/>
            <person name="Villarreal Aguilar J.C."/>
            <person name="Widiez T."/>
            <person name="Wong G.K."/>
            <person name="Wymore A."/>
            <person name="Zhang Y."/>
            <person name="Zimmer A.D."/>
            <person name="Quatrano R.S."/>
            <person name="Mayer K.F.X."/>
            <person name="Goodstein D."/>
            <person name="Casacuberta J.M."/>
            <person name="Vandepoele K."/>
            <person name="Reski R."/>
            <person name="Cuming A.C."/>
            <person name="Tuskan G.A."/>
            <person name="Maumus F."/>
            <person name="Salse J."/>
            <person name="Schmutz J."/>
            <person name="Rensing S.A."/>
        </authorList>
    </citation>
    <scope>NUCLEOTIDE SEQUENCE [LARGE SCALE GENOMIC DNA]</scope>
    <source>
        <strain evidence="8 9">cv. Gransden 2004</strain>
    </source>
</reference>
<evidence type="ECO:0000256" key="4">
    <source>
        <dbReference type="ARBA" id="ARBA00022801"/>
    </source>
</evidence>
<evidence type="ECO:0000256" key="6">
    <source>
        <dbReference type="SAM" id="SignalP"/>
    </source>
</evidence>
<dbReference type="InterPro" id="IPR033121">
    <property type="entry name" value="PEPTIDASE_A1"/>
</dbReference>
<dbReference type="Gramene" id="Pp3c22_22040V3.2">
    <property type="protein sequence ID" value="Pp3c22_22040V3.2"/>
    <property type="gene ID" value="Pp3c22_22040"/>
</dbReference>
<dbReference type="GO" id="GO:0006508">
    <property type="term" value="P:proteolysis"/>
    <property type="evidence" value="ECO:0007669"/>
    <property type="project" value="UniProtKB-KW"/>
</dbReference>
<evidence type="ECO:0000256" key="5">
    <source>
        <dbReference type="ARBA" id="ARBA00023180"/>
    </source>
</evidence>
<name>A0A7I4CL63_PHYPA</name>
<dbReference type="EMBL" id="ABEU02000022">
    <property type="status" value="NOT_ANNOTATED_CDS"/>
    <property type="molecule type" value="Genomic_DNA"/>
</dbReference>
<dbReference type="Pfam" id="PF14543">
    <property type="entry name" value="TAXi_N"/>
    <property type="match status" value="1"/>
</dbReference>
<dbReference type="Pfam" id="PF14541">
    <property type="entry name" value="TAXi_C"/>
    <property type="match status" value="1"/>
</dbReference>
<gene>
    <name evidence="8" type="primary">LOC112274750</name>
</gene>
<evidence type="ECO:0000313" key="9">
    <source>
        <dbReference type="Proteomes" id="UP000006727"/>
    </source>
</evidence>
<dbReference type="Gene3D" id="2.40.70.10">
    <property type="entry name" value="Acid Proteases"/>
    <property type="match status" value="2"/>
</dbReference>
<evidence type="ECO:0000256" key="2">
    <source>
        <dbReference type="ARBA" id="ARBA00022670"/>
    </source>
</evidence>
<sequence>MLLCFQSSLLTDLSLANADAGLMQGLPYQSCNTSCQYNYMYGDDSSTSGALSFDSITIRTSTITNVAFGCGHRNLGTFAGAGGLMGLGQGPLSLISQAGAITSKIFSYCLVPLGINKTSPMYIGDSAAAGSDIAYTPLLNNIVNPSFYYVGLTGISVAGKAVNYPAGTFSIDTSGQGGFILDSGTTLTYLNTAAFTAVVAACKEAIPYPEVNGSSYGLNYCFSTAGGTTPTYPSMVFHFTGVDFTLPPPPSREHLRCSRYAGQRLLGYGCEHRLQYPGQHTAAKPLDCARYCQQASWFQDRKH</sequence>
<keyword evidence="3" id="KW-0064">Aspartyl protease</keyword>
<feature type="signal peptide" evidence="6">
    <location>
        <begin position="1"/>
        <end position="18"/>
    </location>
</feature>
<keyword evidence="6" id="KW-0732">Signal</keyword>
<dbReference type="PANTHER" id="PTHR47967">
    <property type="entry name" value="OS07G0603500 PROTEIN-RELATED"/>
    <property type="match status" value="1"/>
</dbReference>
<feature type="domain" description="Peptidase A1" evidence="7">
    <location>
        <begin position="1"/>
        <end position="303"/>
    </location>
</feature>
<evidence type="ECO:0000256" key="3">
    <source>
        <dbReference type="ARBA" id="ARBA00022750"/>
    </source>
</evidence>
<keyword evidence="2" id="KW-0645">Protease</keyword>
<dbReference type="InterPro" id="IPR051708">
    <property type="entry name" value="Plant_Aspart_Prot_A1"/>
</dbReference>
<dbReference type="InterPro" id="IPR001969">
    <property type="entry name" value="Aspartic_peptidase_AS"/>
</dbReference>
<dbReference type="InterPro" id="IPR021109">
    <property type="entry name" value="Peptidase_aspartic_dom_sf"/>
</dbReference>
<dbReference type="GO" id="GO:0004190">
    <property type="term" value="F:aspartic-type endopeptidase activity"/>
    <property type="evidence" value="ECO:0007669"/>
    <property type="project" value="UniProtKB-KW"/>
</dbReference>